<dbReference type="STRING" id="1184609.KILIM_010_00100"/>
<keyword evidence="21" id="KW-1185">Reference proteome</keyword>
<evidence type="ECO:0000256" key="15">
    <source>
        <dbReference type="ARBA" id="ARBA00023136"/>
    </source>
</evidence>
<keyword evidence="12 18" id="KW-0548">Nucleotidyltransferase</keyword>
<dbReference type="PANTHER" id="PTHR46382">
    <property type="entry name" value="PHOSPHATIDATE CYTIDYLYLTRANSFERASE"/>
    <property type="match status" value="1"/>
</dbReference>
<comment type="catalytic activity">
    <reaction evidence="1 18">
        <text>a 1,2-diacyl-sn-glycero-3-phosphate + CTP + H(+) = a CDP-1,2-diacyl-sn-glycerol + diphosphate</text>
        <dbReference type="Rhea" id="RHEA:16229"/>
        <dbReference type="ChEBI" id="CHEBI:15378"/>
        <dbReference type="ChEBI" id="CHEBI:33019"/>
        <dbReference type="ChEBI" id="CHEBI:37563"/>
        <dbReference type="ChEBI" id="CHEBI:58332"/>
        <dbReference type="ChEBI" id="CHEBI:58608"/>
        <dbReference type="EC" id="2.7.7.41"/>
    </reaction>
</comment>
<evidence type="ECO:0000256" key="5">
    <source>
        <dbReference type="ARBA" id="ARBA00010185"/>
    </source>
</evidence>
<feature type="transmembrane region" description="Helical" evidence="19">
    <location>
        <begin position="128"/>
        <end position="150"/>
    </location>
</feature>
<keyword evidence="10 18" id="KW-0808">Transferase</keyword>
<keyword evidence="13 19" id="KW-1133">Transmembrane helix</keyword>
<feature type="transmembrane region" description="Helical" evidence="19">
    <location>
        <begin position="28"/>
        <end position="61"/>
    </location>
</feature>
<evidence type="ECO:0000256" key="9">
    <source>
        <dbReference type="ARBA" id="ARBA00022516"/>
    </source>
</evidence>
<dbReference type="UniPathway" id="UPA00557">
    <property type="reaction ID" value="UER00614"/>
</dbReference>
<evidence type="ECO:0000256" key="13">
    <source>
        <dbReference type="ARBA" id="ARBA00022989"/>
    </source>
</evidence>
<evidence type="ECO:0000256" key="16">
    <source>
        <dbReference type="ARBA" id="ARBA00023209"/>
    </source>
</evidence>
<dbReference type="AlphaFoldDB" id="K6X790"/>
<dbReference type="PANTHER" id="PTHR46382:SF1">
    <property type="entry name" value="PHOSPHATIDATE CYTIDYLYLTRANSFERASE"/>
    <property type="match status" value="1"/>
</dbReference>
<evidence type="ECO:0000256" key="18">
    <source>
        <dbReference type="RuleBase" id="RU003938"/>
    </source>
</evidence>
<evidence type="ECO:0000313" key="20">
    <source>
        <dbReference type="EMBL" id="GAB94679.1"/>
    </source>
</evidence>
<sequence length="286" mass="28999">MTSAATPSGPPAAGKSTGRAGRNLPMAIAVALLLGGLALAALTLVSWGWLLLATPAILLAVWELNEGMQAGRIHIPLVPVWLGAMAMLPAAYLGGPAALMVAFGLTILAVVCWRVASGLDGAARDIGGGAFIVAYAPFLAAFSALMLAAPDGNRRVIVFILVTIASDIGGYAAGVLAGKHPMAPSVSPKKSWEGFAGSAAACVVVGAIAVPTLLSGAWWAGALIGLVAVAMATLGDLVESMLKRDLGIKDLGRILPGHGGIMDRIDSLLLCAPGVWWMMLLLVPVA</sequence>
<feature type="transmembrane region" description="Helical" evidence="19">
    <location>
        <begin position="73"/>
        <end position="92"/>
    </location>
</feature>
<evidence type="ECO:0000256" key="7">
    <source>
        <dbReference type="ARBA" id="ARBA00019373"/>
    </source>
</evidence>
<accession>K6X790</accession>
<evidence type="ECO:0000256" key="2">
    <source>
        <dbReference type="ARBA" id="ARBA00004651"/>
    </source>
</evidence>
<keyword evidence="8" id="KW-1003">Cell membrane</keyword>
<evidence type="ECO:0000256" key="17">
    <source>
        <dbReference type="ARBA" id="ARBA00023264"/>
    </source>
</evidence>
<evidence type="ECO:0000256" key="11">
    <source>
        <dbReference type="ARBA" id="ARBA00022692"/>
    </source>
</evidence>
<dbReference type="GO" id="GO:0016024">
    <property type="term" value="P:CDP-diacylglycerol biosynthetic process"/>
    <property type="evidence" value="ECO:0007669"/>
    <property type="project" value="UniProtKB-UniPathway"/>
</dbReference>
<keyword evidence="9" id="KW-0444">Lipid biosynthesis</keyword>
<evidence type="ECO:0000256" key="10">
    <source>
        <dbReference type="ARBA" id="ARBA00022679"/>
    </source>
</evidence>
<keyword evidence="17" id="KW-1208">Phospholipid metabolism</keyword>
<evidence type="ECO:0000256" key="1">
    <source>
        <dbReference type="ARBA" id="ARBA00001698"/>
    </source>
</evidence>
<name>K6X790_9MICO</name>
<organism evidence="20 21">
    <name type="scientific">Kineosphaera limosa NBRC 100340</name>
    <dbReference type="NCBI Taxonomy" id="1184609"/>
    <lineage>
        <taxon>Bacteria</taxon>
        <taxon>Bacillati</taxon>
        <taxon>Actinomycetota</taxon>
        <taxon>Actinomycetes</taxon>
        <taxon>Micrococcales</taxon>
        <taxon>Dermatophilaceae</taxon>
        <taxon>Kineosphaera</taxon>
    </lineage>
</organism>
<protein>
    <recommendedName>
        <fullName evidence="7 18">Phosphatidate cytidylyltransferase</fullName>
        <ecNumber evidence="6 18">2.7.7.41</ecNumber>
    </recommendedName>
</protein>
<dbReference type="PROSITE" id="PS01315">
    <property type="entry name" value="CDS"/>
    <property type="match status" value="1"/>
</dbReference>
<comment type="caution">
    <text evidence="20">The sequence shown here is derived from an EMBL/GenBank/DDBJ whole genome shotgun (WGS) entry which is preliminary data.</text>
</comment>
<proteinExistence type="inferred from homology"/>
<comment type="subcellular location">
    <subcellularLocation>
        <location evidence="2">Cell membrane</location>
        <topology evidence="2">Multi-pass membrane protein</topology>
    </subcellularLocation>
</comment>
<keyword evidence="11 18" id="KW-0812">Transmembrane</keyword>
<reference evidence="20 21" key="1">
    <citation type="submission" date="2012-08" db="EMBL/GenBank/DDBJ databases">
        <title>Whole genome shotgun sequence of Kineosphaera limosa NBRC 100340.</title>
        <authorList>
            <person name="Yoshida I."/>
            <person name="Isaki S."/>
            <person name="Hosoyama A."/>
            <person name="Tsuchikane K."/>
            <person name="Katsumata H."/>
            <person name="Ando Y."/>
            <person name="Ohji S."/>
            <person name="Hamada M."/>
            <person name="Tamura T."/>
            <person name="Yamazoe A."/>
            <person name="Yamazaki S."/>
            <person name="Fujita N."/>
        </authorList>
    </citation>
    <scope>NUCLEOTIDE SEQUENCE [LARGE SCALE GENOMIC DNA]</scope>
    <source>
        <strain evidence="20 21">NBRC 100340</strain>
    </source>
</reference>
<feature type="transmembrane region" description="Helical" evidence="19">
    <location>
        <begin position="216"/>
        <end position="238"/>
    </location>
</feature>
<evidence type="ECO:0000256" key="19">
    <source>
        <dbReference type="SAM" id="Phobius"/>
    </source>
</evidence>
<dbReference type="GO" id="GO:0004605">
    <property type="term" value="F:phosphatidate cytidylyltransferase activity"/>
    <property type="evidence" value="ECO:0007669"/>
    <property type="project" value="UniProtKB-EC"/>
</dbReference>
<dbReference type="Pfam" id="PF01148">
    <property type="entry name" value="CTP_transf_1"/>
    <property type="match status" value="1"/>
</dbReference>
<dbReference type="EC" id="2.7.7.41" evidence="6 18"/>
<keyword evidence="15 19" id="KW-0472">Membrane</keyword>
<evidence type="ECO:0000313" key="21">
    <source>
        <dbReference type="Proteomes" id="UP000008366"/>
    </source>
</evidence>
<evidence type="ECO:0000256" key="4">
    <source>
        <dbReference type="ARBA" id="ARBA00005189"/>
    </source>
</evidence>
<dbReference type="GO" id="GO:0005886">
    <property type="term" value="C:plasma membrane"/>
    <property type="evidence" value="ECO:0007669"/>
    <property type="project" value="UniProtKB-SubCell"/>
</dbReference>
<evidence type="ECO:0000256" key="8">
    <source>
        <dbReference type="ARBA" id="ARBA00022475"/>
    </source>
</evidence>
<comment type="pathway">
    <text evidence="4">Lipid metabolism.</text>
</comment>
<dbReference type="EMBL" id="BAHD01000010">
    <property type="protein sequence ID" value="GAB94679.1"/>
    <property type="molecule type" value="Genomic_DNA"/>
</dbReference>
<dbReference type="InterPro" id="IPR000374">
    <property type="entry name" value="PC_trans"/>
</dbReference>
<gene>
    <name evidence="20" type="primary">cdsA</name>
    <name evidence="20" type="ORF">KILIM_010_00100</name>
</gene>
<evidence type="ECO:0000256" key="12">
    <source>
        <dbReference type="ARBA" id="ARBA00022695"/>
    </source>
</evidence>
<keyword evidence="16" id="KW-0594">Phospholipid biosynthesis</keyword>
<comment type="similarity">
    <text evidence="5 18">Belongs to the CDS family.</text>
</comment>
<feature type="transmembrane region" description="Helical" evidence="19">
    <location>
        <begin position="190"/>
        <end position="210"/>
    </location>
</feature>
<comment type="pathway">
    <text evidence="3 18">Phospholipid metabolism; CDP-diacylglycerol biosynthesis; CDP-diacylglycerol from sn-glycerol 3-phosphate: step 3/3.</text>
</comment>
<evidence type="ECO:0000256" key="14">
    <source>
        <dbReference type="ARBA" id="ARBA00023098"/>
    </source>
</evidence>
<feature type="transmembrane region" description="Helical" evidence="19">
    <location>
        <begin position="156"/>
        <end position="178"/>
    </location>
</feature>
<dbReference type="Proteomes" id="UP000008366">
    <property type="component" value="Unassembled WGS sequence"/>
</dbReference>
<evidence type="ECO:0000256" key="3">
    <source>
        <dbReference type="ARBA" id="ARBA00005119"/>
    </source>
</evidence>
<keyword evidence="14" id="KW-0443">Lipid metabolism</keyword>
<evidence type="ECO:0000256" key="6">
    <source>
        <dbReference type="ARBA" id="ARBA00012487"/>
    </source>
</evidence>
<dbReference type="eggNOG" id="COG4589">
    <property type="taxonomic scope" value="Bacteria"/>
</dbReference>